<sequence length="48" mass="5265">MNDVLYAARPACHSAFHDIAKEKASSPPAEIRANSPFHNLFTALLDPE</sequence>
<dbReference type="AlphaFoldDB" id="G2XYT3"/>
<proteinExistence type="predicted"/>
<name>G2XYT3_BOTF4</name>
<dbReference type="HOGENOM" id="CLU_3159873_0_0_1"/>
<gene>
    <name evidence="1" type="ORF">BofuT4_uP046380.1</name>
</gene>
<dbReference type="Proteomes" id="UP000008177">
    <property type="component" value="Unplaced contigs"/>
</dbReference>
<dbReference type="EMBL" id="FQ790278">
    <property type="protein sequence ID" value="CCD45620.1"/>
    <property type="molecule type" value="Genomic_DNA"/>
</dbReference>
<organism evidence="1 2">
    <name type="scientific">Botryotinia fuckeliana (strain T4)</name>
    <name type="common">Noble rot fungus</name>
    <name type="synonym">Botrytis cinerea</name>
    <dbReference type="NCBI Taxonomy" id="999810"/>
    <lineage>
        <taxon>Eukaryota</taxon>
        <taxon>Fungi</taxon>
        <taxon>Dikarya</taxon>
        <taxon>Ascomycota</taxon>
        <taxon>Pezizomycotina</taxon>
        <taxon>Leotiomycetes</taxon>
        <taxon>Helotiales</taxon>
        <taxon>Sclerotiniaceae</taxon>
        <taxon>Botrytis</taxon>
    </lineage>
</organism>
<reference evidence="2" key="1">
    <citation type="journal article" date="2011" name="PLoS Genet.">
        <title>Genomic analysis of the necrotrophic fungal pathogens Sclerotinia sclerotiorum and Botrytis cinerea.</title>
        <authorList>
            <person name="Amselem J."/>
            <person name="Cuomo C.A."/>
            <person name="van Kan J.A."/>
            <person name="Viaud M."/>
            <person name="Benito E.P."/>
            <person name="Couloux A."/>
            <person name="Coutinho P.M."/>
            <person name="de Vries R.P."/>
            <person name="Dyer P.S."/>
            <person name="Fillinger S."/>
            <person name="Fournier E."/>
            <person name="Gout L."/>
            <person name="Hahn M."/>
            <person name="Kohn L."/>
            <person name="Lapalu N."/>
            <person name="Plummer K.M."/>
            <person name="Pradier J.M."/>
            <person name="Quevillon E."/>
            <person name="Sharon A."/>
            <person name="Simon A."/>
            <person name="ten Have A."/>
            <person name="Tudzynski B."/>
            <person name="Tudzynski P."/>
            <person name="Wincker P."/>
            <person name="Andrew M."/>
            <person name="Anthouard V."/>
            <person name="Beever R.E."/>
            <person name="Beffa R."/>
            <person name="Benoit I."/>
            <person name="Bouzid O."/>
            <person name="Brault B."/>
            <person name="Chen Z."/>
            <person name="Choquer M."/>
            <person name="Collemare J."/>
            <person name="Cotton P."/>
            <person name="Danchin E.G."/>
            <person name="Da Silva C."/>
            <person name="Gautier A."/>
            <person name="Giraud C."/>
            <person name="Giraud T."/>
            <person name="Gonzalez C."/>
            <person name="Grossetete S."/>
            <person name="Guldener U."/>
            <person name="Henrissat B."/>
            <person name="Howlett B.J."/>
            <person name="Kodira C."/>
            <person name="Kretschmer M."/>
            <person name="Lappartient A."/>
            <person name="Leroch M."/>
            <person name="Levis C."/>
            <person name="Mauceli E."/>
            <person name="Neuveglise C."/>
            <person name="Oeser B."/>
            <person name="Pearson M."/>
            <person name="Poulain J."/>
            <person name="Poussereau N."/>
            <person name="Quesneville H."/>
            <person name="Rascle C."/>
            <person name="Schumacher J."/>
            <person name="Segurens B."/>
            <person name="Sexton A."/>
            <person name="Silva E."/>
            <person name="Sirven C."/>
            <person name="Soanes D.M."/>
            <person name="Talbot N.J."/>
            <person name="Templeton M."/>
            <person name="Yandava C."/>
            <person name="Yarden O."/>
            <person name="Zeng Q."/>
            <person name="Rollins J.A."/>
            <person name="Lebrun M.H."/>
            <person name="Dickman M."/>
        </authorList>
    </citation>
    <scope>NUCLEOTIDE SEQUENCE [LARGE SCALE GENOMIC DNA]</scope>
    <source>
        <strain evidence="2">T4</strain>
    </source>
</reference>
<evidence type="ECO:0000313" key="1">
    <source>
        <dbReference type="EMBL" id="CCD45620.1"/>
    </source>
</evidence>
<protein>
    <submittedName>
        <fullName evidence="1">Uncharacterized protein</fullName>
    </submittedName>
</protein>
<evidence type="ECO:0000313" key="2">
    <source>
        <dbReference type="Proteomes" id="UP000008177"/>
    </source>
</evidence>
<dbReference type="InParanoid" id="G2XYT3"/>
<accession>G2XYT3</accession>